<proteinExistence type="predicted"/>
<dbReference type="EMBL" id="ML208260">
    <property type="protein sequence ID" value="TFK76226.1"/>
    <property type="molecule type" value="Genomic_DNA"/>
</dbReference>
<gene>
    <name evidence="1" type="ORF">BDN72DRAFT_891316</name>
</gene>
<name>A0ACD3BE47_9AGAR</name>
<sequence length="712" mass="77717">MPVSEADHNPRLSVSSDTLSHAGSSYISIPSSFPSSSSSSSPGMGLSIPGPSNGHSANGNGFSSTGPALTNGATGNGNVTANGNGTQKHAVKSITRVNLPGTTLYEDSTIDREEFVRLVIQSLRDVGYTESAATLEAESGYSMEAVEVSEFRQYVLDGLWPKADAALMRLGVKDEEDLWHARFLISQQKYMELLEAKRLTSALYVLRNELAPLNIDPDHLHTLSSYIMYSEAEELRQRSGWDGASGTSRRRLLSNIQRFISSSVMIPQRRFATLLHQARLYQRQRCVYHNSPLSPTTFSLCSDHQCNKAAFPTVTTNILKVHQDEVWNIEWSHDGIYLASASKDRSAIIWKSTPDPDTDSYIWTQDRVLDDHPDPVSCLAWSLDDKILLTTSESSIRVWNAKNGVCLGTLVGHSEPVSALAWLPDGTGFLSGGLDRKICHWEPDGKLRGSWPTAIRVYDMAVTPDLTRLVTIGMHHIPPTNSGNEGSGNGQPGDGVTGSGNVFPAHGSRSAEIKMITYDLATKKPEQLVRLDGEVTSVKISSNSQYALINHAPNEVYLWDLHAGRLTRKFTGQLQSQHIIRSCFGGVDGNFVTSGSEDGNIYIWHKDTGILLEVLSGHGEGSVNSVAWNPRNQRMFASCSDDHTIRIWEAPPPGFEYDAHPVGGSGVGYMQDAFASTYGNKGKGKTRQHWDGDGTGPELASSSIPPTDLLSM</sequence>
<protein>
    <submittedName>
        <fullName evidence="1">WD40 repeat-like protein</fullName>
    </submittedName>
</protein>
<keyword evidence="2" id="KW-1185">Reference proteome</keyword>
<evidence type="ECO:0000313" key="2">
    <source>
        <dbReference type="Proteomes" id="UP000308600"/>
    </source>
</evidence>
<accession>A0ACD3BE47</accession>
<evidence type="ECO:0000313" key="1">
    <source>
        <dbReference type="EMBL" id="TFK76226.1"/>
    </source>
</evidence>
<dbReference type="Proteomes" id="UP000308600">
    <property type="component" value="Unassembled WGS sequence"/>
</dbReference>
<reference evidence="1 2" key="1">
    <citation type="journal article" date="2019" name="Nat. Ecol. Evol.">
        <title>Megaphylogeny resolves global patterns of mushroom evolution.</title>
        <authorList>
            <person name="Varga T."/>
            <person name="Krizsan K."/>
            <person name="Foldi C."/>
            <person name="Dima B."/>
            <person name="Sanchez-Garcia M."/>
            <person name="Sanchez-Ramirez S."/>
            <person name="Szollosi G.J."/>
            <person name="Szarkandi J.G."/>
            <person name="Papp V."/>
            <person name="Albert L."/>
            <person name="Andreopoulos W."/>
            <person name="Angelini C."/>
            <person name="Antonin V."/>
            <person name="Barry K.W."/>
            <person name="Bougher N.L."/>
            <person name="Buchanan P."/>
            <person name="Buyck B."/>
            <person name="Bense V."/>
            <person name="Catcheside P."/>
            <person name="Chovatia M."/>
            <person name="Cooper J."/>
            <person name="Damon W."/>
            <person name="Desjardin D."/>
            <person name="Finy P."/>
            <person name="Geml J."/>
            <person name="Haridas S."/>
            <person name="Hughes K."/>
            <person name="Justo A."/>
            <person name="Karasinski D."/>
            <person name="Kautmanova I."/>
            <person name="Kiss B."/>
            <person name="Kocsube S."/>
            <person name="Kotiranta H."/>
            <person name="LaButti K.M."/>
            <person name="Lechner B.E."/>
            <person name="Liimatainen K."/>
            <person name="Lipzen A."/>
            <person name="Lukacs Z."/>
            <person name="Mihaltcheva S."/>
            <person name="Morgado L.N."/>
            <person name="Niskanen T."/>
            <person name="Noordeloos M.E."/>
            <person name="Ohm R.A."/>
            <person name="Ortiz-Santana B."/>
            <person name="Ovrebo C."/>
            <person name="Racz N."/>
            <person name="Riley R."/>
            <person name="Savchenko A."/>
            <person name="Shiryaev A."/>
            <person name="Soop K."/>
            <person name="Spirin V."/>
            <person name="Szebenyi C."/>
            <person name="Tomsovsky M."/>
            <person name="Tulloss R.E."/>
            <person name="Uehling J."/>
            <person name="Grigoriev I.V."/>
            <person name="Vagvolgyi C."/>
            <person name="Papp T."/>
            <person name="Martin F.M."/>
            <person name="Miettinen O."/>
            <person name="Hibbett D.S."/>
            <person name="Nagy L.G."/>
        </authorList>
    </citation>
    <scope>NUCLEOTIDE SEQUENCE [LARGE SCALE GENOMIC DNA]</scope>
    <source>
        <strain evidence="1 2">NL-1719</strain>
    </source>
</reference>
<organism evidence="1 2">
    <name type="scientific">Pluteus cervinus</name>
    <dbReference type="NCBI Taxonomy" id="181527"/>
    <lineage>
        <taxon>Eukaryota</taxon>
        <taxon>Fungi</taxon>
        <taxon>Dikarya</taxon>
        <taxon>Basidiomycota</taxon>
        <taxon>Agaricomycotina</taxon>
        <taxon>Agaricomycetes</taxon>
        <taxon>Agaricomycetidae</taxon>
        <taxon>Agaricales</taxon>
        <taxon>Pluteineae</taxon>
        <taxon>Pluteaceae</taxon>
        <taxon>Pluteus</taxon>
    </lineage>
</organism>